<feature type="region of interest" description="Disordered" evidence="1">
    <location>
        <begin position="71"/>
        <end position="126"/>
    </location>
</feature>
<dbReference type="GO" id="GO:0006979">
    <property type="term" value="P:response to oxidative stress"/>
    <property type="evidence" value="ECO:0007669"/>
    <property type="project" value="TreeGrafter"/>
</dbReference>
<protein>
    <submittedName>
        <fullName evidence="2">NADH:ubiquinone oxidoreductase subunit NDUFA12</fullName>
    </submittedName>
</protein>
<evidence type="ECO:0000313" key="2">
    <source>
        <dbReference type="EMBL" id="RDD63021.1"/>
    </source>
</evidence>
<dbReference type="AlphaFoldDB" id="A0A369TCE7"/>
<evidence type="ECO:0000313" key="3">
    <source>
        <dbReference type="Proteomes" id="UP000253941"/>
    </source>
</evidence>
<keyword evidence="3" id="KW-1185">Reference proteome</keyword>
<accession>A0A369TCE7</accession>
<comment type="caution">
    <text evidence="2">The sequence shown here is derived from an EMBL/GenBank/DDBJ whole genome shotgun (WGS) entry which is preliminary data.</text>
</comment>
<keyword evidence="2" id="KW-0830">Ubiquinone</keyword>
<dbReference type="GO" id="GO:0045271">
    <property type="term" value="C:respiratory chain complex I"/>
    <property type="evidence" value="ECO:0007669"/>
    <property type="project" value="InterPro"/>
</dbReference>
<evidence type="ECO:0000256" key="1">
    <source>
        <dbReference type="SAM" id="MobiDB-lite"/>
    </source>
</evidence>
<dbReference type="InterPro" id="IPR007763">
    <property type="entry name" value="NDUFA12"/>
</dbReference>
<dbReference type="Pfam" id="PF05071">
    <property type="entry name" value="NDUFA12"/>
    <property type="match status" value="1"/>
</dbReference>
<dbReference type="NCBIfam" id="NF006040">
    <property type="entry name" value="PRK08183.1"/>
    <property type="match status" value="1"/>
</dbReference>
<organism evidence="2 3">
    <name type="scientific">Ferruginivarius sediminum</name>
    <dbReference type="NCBI Taxonomy" id="2661937"/>
    <lineage>
        <taxon>Bacteria</taxon>
        <taxon>Pseudomonadati</taxon>
        <taxon>Pseudomonadota</taxon>
        <taxon>Alphaproteobacteria</taxon>
        <taxon>Rhodospirillales</taxon>
        <taxon>Rhodospirillaceae</taxon>
        <taxon>Ferruginivarius</taxon>
    </lineage>
</organism>
<dbReference type="Proteomes" id="UP000253941">
    <property type="component" value="Unassembled WGS sequence"/>
</dbReference>
<proteinExistence type="predicted"/>
<dbReference type="PANTHER" id="PTHR12910">
    <property type="entry name" value="NADH-UBIQUINONE OXIDOREDUCTASE SUBUNIT B17.2"/>
    <property type="match status" value="1"/>
</dbReference>
<dbReference type="PANTHER" id="PTHR12910:SF2">
    <property type="entry name" value="NADH DEHYDROGENASE [UBIQUINONE] 1 ALPHA SUBCOMPLEX SUBUNIT 12"/>
    <property type="match status" value="1"/>
</dbReference>
<sequence length="126" mass="14377">MRNSIGTLIYTRLRGEPVGTDEFGHKYYRDKKSRFTPGSLASGEKRWVVYNGDAEASRVPPRWHAWLHHTIETPPNEGGVPEKKSWQKPHQPNPTMTPEAYRPPGHTLRGGKRARGTGDYEPWMPS</sequence>
<dbReference type="RefSeq" id="WP_114580972.1">
    <property type="nucleotide sequence ID" value="NZ_QPMH01000003.1"/>
</dbReference>
<gene>
    <name evidence="2" type="ORF">DRB17_04405</name>
</gene>
<name>A0A369TCE7_9PROT</name>
<dbReference type="EMBL" id="QPMH01000003">
    <property type="protein sequence ID" value="RDD63021.1"/>
    <property type="molecule type" value="Genomic_DNA"/>
</dbReference>
<reference evidence="2 3" key="1">
    <citation type="submission" date="2018-07" db="EMBL/GenBank/DDBJ databases">
        <title>Venubactetium sediminum gen. nov., sp. nov., isolated from a marine solar saltern.</title>
        <authorList>
            <person name="Wang S."/>
        </authorList>
    </citation>
    <scope>NUCLEOTIDE SEQUENCE [LARGE SCALE GENOMIC DNA]</scope>
    <source>
        <strain evidence="2 3">WD2A32</strain>
    </source>
</reference>